<evidence type="ECO:0000313" key="2">
    <source>
        <dbReference type="EMBL" id="KTD68885.1"/>
    </source>
</evidence>
<feature type="chain" id="PRO_5006918671" evidence="1">
    <location>
        <begin position="24"/>
        <end position="77"/>
    </location>
</feature>
<sequence length="77" mass="9021">MKSKIFLLSSLIFCFGSSNLLHAKSYRYHYPRTPKYGSSYGRTHTVRPYFKKNGTYVRRHRAGNPYSGVHCHNNVCY</sequence>
<gene>
    <name evidence="2" type="ORF">Lste_2043</name>
</gene>
<dbReference type="Proteomes" id="UP000054926">
    <property type="component" value="Unassembled WGS sequence"/>
</dbReference>
<reference evidence="2 3" key="1">
    <citation type="submission" date="2015-11" db="EMBL/GenBank/DDBJ databases">
        <title>Genomic analysis of 38 Legionella species identifies large and diverse effector repertoires.</title>
        <authorList>
            <person name="Burstein D."/>
            <person name="Amaro F."/>
            <person name="Zusman T."/>
            <person name="Lifshitz Z."/>
            <person name="Cohen O."/>
            <person name="Gilbert J.A."/>
            <person name="Pupko T."/>
            <person name="Shuman H.A."/>
            <person name="Segal G."/>
        </authorList>
    </citation>
    <scope>NUCLEOTIDE SEQUENCE [LARGE SCALE GENOMIC DNA]</scope>
    <source>
        <strain evidence="2 3">IMVS3376</strain>
    </source>
</reference>
<keyword evidence="1" id="KW-0732">Signal</keyword>
<evidence type="ECO:0000256" key="1">
    <source>
        <dbReference type="SAM" id="SignalP"/>
    </source>
</evidence>
<evidence type="ECO:0000313" key="3">
    <source>
        <dbReference type="Proteomes" id="UP000054926"/>
    </source>
</evidence>
<comment type="caution">
    <text evidence="2">The sequence shown here is derived from an EMBL/GenBank/DDBJ whole genome shotgun (WGS) entry which is preliminary data.</text>
</comment>
<protein>
    <submittedName>
        <fullName evidence="2">Uncharacterized protein</fullName>
    </submittedName>
</protein>
<dbReference type="PATRIC" id="fig|947033.5.peg.2168"/>
<dbReference type="AlphaFoldDB" id="A0A0W0ZI84"/>
<name>A0A0W0ZI84_9GAMM</name>
<dbReference type="STRING" id="947033.Lste_2043"/>
<organism evidence="2 3">
    <name type="scientific">Legionella steelei</name>
    <dbReference type="NCBI Taxonomy" id="947033"/>
    <lineage>
        <taxon>Bacteria</taxon>
        <taxon>Pseudomonadati</taxon>
        <taxon>Pseudomonadota</taxon>
        <taxon>Gammaproteobacteria</taxon>
        <taxon>Legionellales</taxon>
        <taxon>Legionellaceae</taxon>
        <taxon>Legionella</taxon>
    </lineage>
</organism>
<proteinExistence type="predicted"/>
<keyword evidence="3" id="KW-1185">Reference proteome</keyword>
<feature type="signal peptide" evidence="1">
    <location>
        <begin position="1"/>
        <end position="23"/>
    </location>
</feature>
<accession>A0A0W0ZI84</accession>
<dbReference type="EMBL" id="LNYY01000019">
    <property type="protein sequence ID" value="KTD68885.1"/>
    <property type="molecule type" value="Genomic_DNA"/>
</dbReference>